<dbReference type="CDD" id="cd06353">
    <property type="entry name" value="PBP1_Med-like"/>
    <property type="match status" value="1"/>
</dbReference>
<evidence type="ECO:0000313" key="10">
    <source>
        <dbReference type="Proteomes" id="UP000625804"/>
    </source>
</evidence>
<dbReference type="InterPro" id="IPR028082">
    <property type="entry name" value="Peripla_BP_I"/>
</dbReference>
<dbReference type="InterPro" id="IPR003760">
    <property type="entry name" value="PnrA-like"/>
</dbReference>
<dbReference type="PROSITE" id="PS51257">
    <property type="entry name" value="PROKAR_LIPOPROTEIN"/>
    <property type="match status" value="1"/>
</dbReference>
<dbReference type="GO" id="GO:0005886">
    <property type="term" value="C:plasma membrane"/>
    <property type="evidence" value="ECO:0007669"/>
    <property type="project" value="UniProtKB-SubCell"/>
</dbReference>
<dbReference type="AlphaFoldDB" id="A0A8J8KE61"/>
<reference evidence="9" key="1">
    <citation type="submission" date="2020-06" db="EMBL/GenBank/DDBJ databases">
        <title>A novel thermopfilic bacterium from Erzurum, Turkey.</title>
        <authorList>
            <person name="Adiguzel A."/>
            <person name="Ay H."/>
            <person name="Baltaci M.O."/>
        </authorList>
    </citation>
    <scope>NUCLEOTIDE SEQUENCE</scope>
    <source>
        <strain evidence="9">P2</strain>
    </source>
</reference>
<feature type="chain" id="PRO_5039598069" evidence="7">
    <location>
        <begin position="20"/>
        <end position="317"/>
    </location>
</feature>
<evidence type="ECO:0000256" key="3">
    <source>
        <dbReference type="ARBA" id="ARBA00022475"/>
    </source>
</evidence>
<evidence type="ECO:0000256" key="5">
    <source>
        <dbReference type="ARBA" id="ARBA00023136"/>
    </source>
</evidence>
<evidence type="ECO:0000256" key="6">
    <source>
        <dbReference type="ARBA" id="ARBA00023288"/>
    </source>
</evidence>
<accession>A0A8J8KE61</accession>
<dbReference type="EMBL" id="JABTTE010000006">
    <property type="protein sequence ID" value="NSL51475.1"/>
    <property type="molecule type" value="Genomic_DNA"/>
</dbReference>
<evidence type="ECO:0000313" key="9">
    <source>
        <dbReference type="EMBL" id="NSL51475.1"/>
    </source>
</evidence>
<dbReference type="InterPro" id="IPR050957">
    <property type="entry name" value="BMP_lipoprotein"/>
</dbReference>
<comment type="subcellular location">
    <subcellularLocation>
        <location evidence="1">Cell membrane</location>
        <topology evidence="1">Lipid-anchor</topology>
    </subcellularLocation>
</comment>
<name>A0A8J8KE61_9BACI</name>
<dbReference type="SUPFAM" id="SSF53822">
    <property type="entry name" value="Periplasmic binding protein-like I"/>
    <property type="match status" value="1"/>
</dbReference>
<evidence type="ECO:0000256" key="2">
    <source>
        <dbReference type="ARBA" id="ARBA00008610"/>
    </source>
</evidence>
<protein>
    <submittedName>
        <fullName evidence="9">BMP family ABC transporter substrate-binding protein</fullName>
    </submittedName>
</protein>
<feature type="domain" description="ABC transporter substrate-binding protein PnrA-like" evidence="8">
    <location>
        <begin position="28"/>
        <end position="293"/>
    </location>
</feature>
<evidence type="ECO:0000256" key="4">
    <source>
        <dbReference type="ARBA" id="ARBA00022729"/>
    </source>
</evidence>
<dbReference type="PANTHER" id="PTHR34296">
    <property type="entry name" value="TRANSCRIPTIONAL ACTIVATOR PROTEIN MED"/>
    <property type="match status" value="1"/>
</dbReference>
<sequence length="317" mass="35123">MKKLLFVLFAVALLVSACGQPVKNLAKPKVGLLLPETINEPVWGSEGYKGLLKIQSALNADVFYKENVKTKSAVKEAITDFEDKGVTLIFGHGSEYGPLFKDLHTQFPDLDFIYFNGTFTADNVTSLQFESHAMGFFGGMIAAKMSKTNRIGVIAAFDWQPEVQGFIEGAKYQKPDININVRYTKSWGNEKKALKIYKEMEASGVDVYYPAGDAFNIPVIEAIKQDGHYAIGYISDQSDLGEATVLTSTIQDIGKLYEKVAAEYMTGNFEHGIKSYDFQDGVISLGKFSSEVPKDFMVEINKAIELYKLTGKLPSHL</sequence>
<dbReference type="Pfam" id="PF02608">
    <property type="entry name" value="Bmp"/>
    <property type="match status" value="1"/>
</dbReference>
<comment type="similarity">
    <text evidence="2">Belongs to the BMP lipoprotein family.</text>
</comment>
<evidence type="ECO:0000256" key="1">
    <source>
        <dbReference type="ARBA" id="ARBA00004193"/>
    </source>
</evidence>
<keyword evidence="5" id="KW-0472">Membrane</keyword>
<organism evidence="9 10">
    <name type="scientific">Calidifontibacillus erzurumensis</name>
    <dbReference type="NCBI Taxonomy" id="2741433"/>
    <lineage>
        <taxon>Bacteria</taxon>
        <taxon>Bacillati</taxon>
        <taxon>Bacillota</taxon>
        <taxon>Bacilli</taxon>
        <taxon>Bacillales</taxon>
        <taxon>Bacillaceae</taxon>
        <taxon>Calidifontibacillus/Schinkia group</taxon>
        <taxon>Calidifontibacillus</taxon>
    </lineage>
</organism>
<dbReference type="Proteomes" id="UP000625804">
    <property type="component" value="Unassembled WGS sequence"/>
</dbReference>
<keyword evidence="10" id="KW-1185">Reference proteome</keyword>
<comment type="caution">
    <text evidence="9">The sequence shown here is derived from an EMBL/GenBank/DDBJ whole genome shotgun (WGS) entry which is preliminary data.</text>
</comment>
<feature type="signal peptide" evidence="7">
    <location>
        <begin position="1"/>
        <end position="19"/>
    </location>
</feature>
<proteinExistence type="inferred from homology"/>
<keyword evidence="3" id="KW-1003">Cell membrane</keyword>
<dbReference type="RefSeq" id="WP_173730675.1">
    <property type="nucleotide sequence ID" value="NZ_JABTTE010000006.1"/>
</dbReference>
<dbReference type="Gene3D" id="3.40.50.2300">
    <property type="match status" value="2"/>
</dbReference>
<evidence type="ECO:0000256" key="7">
    <source>
        <dbReference type="SAM" id="SignalP"/>
    </source>
</evidence>
<evidence type="ECO:0000259" key="8">
    <source>
        <dbReference type="Pfam" id="PF02608"/>
    </source>
</evidence>
<gene>
    <name evidence="9" type="ORF">HR057_06790</name>
</gene>
<dbReference type="PANTHER" id="PTHR34296:SF2">
    <property type="entry name" value="ABC TRANSPORTER GUANOSINE-BINDING PROTEIN NUPN"/>
    <property type="match status" value="1"/>
</dbReference>
<keyword evidence="4 7" id="KW-0732">Signal</keyword>
<keyword evidence="6" id="KW-0449">Lipoprotein</keyword>